<keyword evidence="1" id="KW-1133">Transmembrane helix</keyword>
<feature type="transmembrane region" description="Helical" evidence="1">
    <location>
        <begin position="23"/>
        <end position="45"/>
    </location>
</feature>
<dbReference type="Proteomes" id="UP000594042">
    <property type="component" value="Chromosome"/>
</dbReference>
<feature type="transmembrane region" description="Helical" evidence="1">
    <location>
        <begin position="65"/>
        <end position="86"/>
    </location>
</feature>
<sequence length="95" mass="10378">MFIVMAVMVAGIIVGHLLRKKKAIFPIIGKINMWIIFLLLFTMGLSTGHNQEIMNNLTGLGAKAIIIGIISTCGSILAATLLYHYLFKDSKKGSK</sequence>
<dbReference type="EMBL" id="AP023322">
    <property type="protein sequence ID" value="BCI64617.1"/>
    <property type="molecule type" value="Genomic_DNA"/>
</dbReference>
<keyword evidence="1" id="KW-0472">Membrane</keyword>
<accession>A0A7G1I596</accession>
<evidence type="ECO:0000313" key="3">
    <source>
        <dbReference type="Proteomes" id="UP000594042"/>
    </source>
</evidence>
<gene>
    <name evidence="2" type="ORF">Cop2CBH44_29700</name>
</gene>
<keyword evidence="1" id="KW-0812">Transmembrane</keyword>
<proteinExistence type="predicted"/>
<dbReference type="Pfam" id="PF03956">
    <property type="entry name" value="Lys_export"/>
    <property type="match status" value="1"/>
</dbReference>
<reference evidence="3" key="1">
    <citation type="submission" date="2020-07" db="EMBL/GenBank/DDBJ databases">
        <title>Complete genome sequencing of Coprobacter sp. strain 2CBH44.</title>
        <authorList>
            <person name="Sakamoto M."/>
            <person name="Murakami T."/>
            <person name="Mori H."/>
        </authorList>
    </citation>
    <scope>NUCLEOTIDE SEQUENCE [LARGE SCALE GENOMIC DNA]</scope>
    <source>
        <strain evidence="3">2CBH44</strain>
    </source>
</reference>
<name>A0A7G1I596_9BACT</name>
<protein>
    <recommendedName>
        <fullName evidence="4">DUF340 domain-containing protein</fullName>
    </recommendedName>
</protein>
<dbReference type="InterPro" id="IPR005642">
    <property type="entry name" value="LysO"/>
</dbReference>
<evidence type="ECO:0000313" key="2">
    <source>
        <dbReference type="EMBL" id="BCI64617.1"/>
    </source>
</evidence>
<organism evidence="2 3">
    <name type="scientific">Coprobacter secundus subsp. similis</name>
    <dbReference type="NCBI Taxonomy" id="2751153"/>
    <lineage>
        <taxon>Bacteria</taxon>
        <taxon>Pseudomonadati</taxon>
        <taxon>Bacteroidota</taxon>
        <taxon>Bacteroidia</taxon>
        <taxon>Bacteroidales</taxon>
        <taxon>Barnesiellaceae</taxon>
        <taxon>Coprobacter</taxon>
    </lineage>
</organism>
<dbReference type="KEGG" id="copr:Cop2CBH44_29700"/>
<keyword evidence="3" id="KW-1185">Reference proteome</keyword>
<dbReference type="AlphaFoldDB" id="A0A7G1I596"/>
<dbReference type="GO" id="GO:0015661">
    <property type="term" value="F:L-lysine efflux transmembrane transporter activity"/>
    <property type="evidence" value="ECO:0007669"/>
    <property type="project" value="InterPro"/>
</dbReference>
<evidence type="ECO:0000256" key="1">
    <source>
        <dbReference type="SAM" id="Phobius"/>
    </source>
</evidence>
<evidence type="ECO:0008006" key="4">
    <source>
        <dbReference type="Google" id="ProtNLM"/>
    </source>
</evidence>